<dbReference type="PROSITE" id="PS51352">
    <property type="entry name" value="THIOREDOXIN_2"/>
    <property type="match status" value="1"/>
</dbReference>
<feature type="domain" description="Thioredoxin" evidence="1">
    <location>
        <begin position="1"/>
        <end position="113"/>
    </location>
</feature>
<reference evidence="2 3" key="1">
    <citation type="journal article" date="2002" name="Nucleic Acids Res.">
        <title>The complete genomic sequence of Mycoplasma penetrans, an intracellular bacterial pathogen in humans.</title>
        <authorList>
            <person name="Sasaki Y."/>
            <person name="Ishikawa J."/>
            <person name="Yamashita A."/>
            <person name="Oshima K."/>
            <person name="Kenri T."/>
            <person name="Furuya K."/>
            <person name="Yoshino C."/>
            <person name="Horino A."/>
            <person name="Shiba T."/>
            <person name="Sasaki T."/>
            <person name="Hattori M."/>
        </authorList>
    </citation>
    <scope>NUCLEOTIDE SEQUENCE [LARGE SCALE GENOMIC DNA]</scope>
    <source>
        <strain evidence="2 3">HF-2</strain>
    </source>
</reference>
<dbReference type="InterPro" id="IPR036249">
    <property type="entry name" value="Thioredoxin-like_sf"/>
</dbReference>
<proteinExistence type="predicted"/>
<dbReference type="HOGENOM" id="CLU_2130711_0_0_14"/>
<dbReference type="InterPro" id="IPR017937">
    <property type="entry name" value="Thioredoxin_CS"/>
</dbReference>
<dbReference type="Gene3D" id="3.40.30.10">
    <property type="entry name" value="Glutaredoxin"/>
    <property type="match status" value="1"/>
</dbReference>
<dbReference type="EMBL" id="BA000026">
    <property type="protein sequence ID" value="BAC44119.1"/>
    <property type="molecule type" value="Genomic_DNA"/>
</dbReference>
<dbReference type="CDD" id="cd02947">
    <property type="entry name" value="TRX_family"/>
    <property type="match status" value="1"/>
</dbReference>
<keyword evidence="3" id="KW-1185">Reference proteome</keyword>
<dbReference type="RefSeq" id="WP_011077155.1">
    <property type="nucleotide sequence ID" value="NC_004432.1"/>
</dbReference>
<dbReference type="AlphaFoldDB" id="Q8EW77"/>
<gene>
    <name evidence="2" type="ordered locus">MYPE3260</name>
</gene>
<name>Q8EW77_MALP2</name>
<protein>
    <submittedName>
        <fullName evidence="2">Thioredoxin</fullName>
    </submittedName>
</protein>
<dbReference type="SUPFAM" id="SSF52833">
    <property type="entry name" value="Thioredoxin-like"/>
    <property type="match status" value="1"/>
</dbReference>
<evidence type="ECO:0000259" key="1">
    <source>
        <dbReference type="PROSITE" id="PS51352"/>
    </source>
</evidence>
<dbReference type="Pfam" id="PF00085">
    <property type="entry name" value="Thioredoxin"/>
    <property type="match status" value="1"/>
</dbReference>
<accession>Q8EW77</accession>
<organism evidence="2 3">
    <name type="scientific">Malacoplasma penetrans (strain HF-2)</name>
    <name type="common">Mycoplasma penetrans</name>
    <dbReference type="NCBI Taxonomy" id="272633"/>
    <lineage>
        <taxon>Bacteria</taxon>
        <taxon>Bacillati</taxon>
        <taxon>Mycoplasmatota</taxon>
        <taxon>Mycoplasmoidales</taxon>
        <taxon>Mycoplasmoidaceae</taxon>
        <taxon>Malacoplasma</taxon>
    </lineage>
</organism>
<evidence type="ECO:0000313" key="3">
    <source>
        <dbReference type="Proteomes" id="UP000002522"/>
    </source>
</evidence>
<dbReference type="eggNOG" id="ENOG5031ZH1">
    <property type="taxonomic scope" value="Bacteria"/>
</dbReference>
<dbReference type="KEGG" id="mpe:MYPE3260"/>
<dbReference type="InterPro" id="IPR013766">
    <property type="entry name" value="Thioredoxin_domain"/>
</dbReference>
<dbReference type="InParanoid" id="Q8EW77"/>
<evidence type="ECO:0000313" key="2">
    <source>
        <dbReference type="EMBL" id="BAC44119.1"/>
    </source>
</evidence>
<sequence>MIKNINFIELDELNSKLSNSVKNQLVIFYADWCPYCVDNIPKTKEILDKQKFKDAIFVNISDESLDVWEEDGNTEWAVEVVPTYRVYKNKKLVSDHANVIDEKELSKLIKSCK</sequence>
<dbReference type="STRING" id="272633.gene:10731431"/>
<dbReference type="PROSITE" id="PS00194">
    <property type="entry name" value="THIOREDOXIN_1"/>
    <property type="match status" value="1"/>
</dbReference>
<dbReference type="Proteomes" id="UP000002522">
    <property type="component" value="Chromosome"/>
</dbReference>